<evidence type="ECO:0000313" key="2">
    <source>
        <dbReference type="Proteomes" id="UP000821865"/>
    </source>
</evidence>
<dbReference type="EMBL" id="CM023470">
    <property type="protein sequence ID" value="KAH7979241.1"/>
    <property type="molecule type" value="Genomic_DNA"/>
</dbReference>
<gene>
    <name evidence="1" type="ORF">HPB49_008807</name>
</gene>
<evidence type="ECO:0000313" key="1">
    <source>
        <dbReference type="EMBL" id="KAH7979241.1"/>
    </source>
</evidence>
<protein>
    <submittedName>
        <fullName evidence="1">Uncharacterized protein</fullName>
    </submittedName>
</protein>
<name>A0ACB8DY87_DERSI</name>
<proteinExistence type="predicted"/>
<comment type="caution">
    <text evidence="1">The sequence shown here is derived from an EMBL/GenBank/DDBJ whole genome shotgun (WGS) entry which is preliminary data.</text>
</comment>
<dbReference type="Proteomes" id="UP000821865">
    <property type="component" value="Chromosome 1"/>
</dbReference>
<organism evidence="1 2">
    <name type="scientific">Dermacentor silvarum</name>
    <name type="common">Tick</name>
    <dbReference type="NCBI Taxonomy" id="543639"/>
    <lineage>
        <taxon>Eukaryota</taxon>
        <taxon>Metazoa</taxon>
        <taxon>Ecdysozoa</taxon>
        <taxon>Arthropoda</taxon>
        <taxon>Chelicerata</taxon>
        <taxon>Arachnida</taxon>
        <taxon>Acari</taxon>
        <taxon>Parasitiformes</taxon>
        <taxon>Ixodida</taxon>
        <taxon>Ixodoidea</taxon>
        <taxon>Ixodidae</taxon>
        <taxon>Rhipicephalinae</taxon>
        <taxon>Dermacentor</taxon>
    </lineage>
</organism>
<accession>A0ACB8DY87</accession>
<sequence length="395" mass="44956">MSQILACSALVKVVGDFEEMYIAHDAWFLYRGMLRIQKQYIFPWHRTAQLTGVEDIIPGHTITMSSYAGKLVSWDNFYLSSTGLAITETSLVNSNQTLWDTVVPESGPLTWIRSAIATRLALTSEEWVDIIGRDNSGTCNNQILVLDYKLFVPGTPIVDGTLWLYEQLPMHTSQKDISQELRDNRYWASYNIAYFPDIFIISDQPRIVEQYGDLYTFENCPRAKIFKRDHVKVKDMNSMLKLMRYNDFRNDPFSVCNCTPPYNPTYAVAARYDLMDPQGIYDTPGMYRHAVGGIDAKHGASQSGSEFVQEHLREEMGDYLEGVAELRPGPPQARSRALDLLLKEACRMFHPHQANHEGSPRRLSPTSFKGAARKTRGARRIARRSPKKAELQSPA</sequence>
<keyword evidence="2" id="KW-1185">Reference proteome</keyword>
<reference evidence="1" key="1">
    <citation type="submission" date="2020-05" db="EMBL/GenBank/DDBJ databases">
        <title>Large-scale comparative analyses of tick genomes elucidate their genetic diversity and vector capacities.</title>
        <authorList>
            <person name="Jia N."/>
            <person name="Wang J."/>
            <person name="Shi W."/>
            <person name="Du L."/>
            <person name="Sun Y."/>
            <person name="Zhan W."/>
            <person name="Jiang J."/>
            <person name="Wang Q."/>
            <person name="Zhang B."/>
            <person name="Ji P."/>
            <person name="Sakyi L.B."/>
            <person name="Cui X."/>
            <person name="Yuan T."/>
            <person name="Jiang B."/>
            <person name="Yang W."/>
            <person name="Lam T.T.-Y."/>
            <person name="Chang Q."/>
            <person name="Ding S."/>
            <person name="Wang X."/>
            <person name="Zhu J."/>
            <person name="Ruan X."/>
            <person name="Zhao L."/>
            <person name="Wei J."/>
            <person name="Que T."/>
            <person name="Du C."/>
            <person name="Cheng J."/>
            <person name="Dai P."/>
            <person name="Han X."/>
            <person name="Huang E."/>
            <person name="Gao Y."/>
            <person name="Liu J."/>
            <person name="Shao H."/>
            <person name="Ye R."/>
            <person name="Li L."/>
            <person name="Wei W."/>
            <person name="Wang X."/>
            <person name="Wang C."/>
            <person name="Yang T."/>
            <person name="Huo Q."/>
            <person name="Li W."/>
            <person name="Guo W."/>
            <person name="Chen H."/>
            <person name="Zhou L."/>
            <person name="Ni X."/>
            <person name="Tian J."/>
            <person name="Zhou Y."/>
            <person name="Sheng Y."/>
            <person name="Liu T."/>
            <person name="Pan Y."/>
            <person name="Xia L."/>
            <person name="Li J."/>
            <person name="Zhao F."/>
            <person name="Cao W."/>
        </authorList>
    </citation>
    <scope>NUCLEOTIDE SEQUENCE</scope>
    <source>
        <strain evidence="1">Dsil-2018</strain>
    </source>
</reference>